<reference evidence="1 2" key="1">
    <citation type="submission" date="2020-04" db="EMBL/GenBank/DDBJ databases">
        <authorList>
            <person name="Zheng R.K."/>
            <person name="Sun C.M."/>
        </authorList>
    </citation>
    <scope>NUCLEOTIDE SEQUENCE [LARGE SCALE GENOMIC DNA]</scope>
    <source>
        <strain evidence="2">zrk29</strain>
    </source>
</reference>
<evidence type="ECO:0000313" key="2">
    <source>
        <dbReference type="Proteomes" id="UP000512167"/>
    </source>
</evidence>
<proteinExistence type="predicted"/>
<protein>
    <recommendedName>
        <fullName evidence="3">1-acyl-sn-glycerol-3-phosphate acyltransferase</fullName>
    </recommendedName>
</protein>
<dbReference type="EMBL" id="CP051151">
    <property type="protein sequence ID" value="QLY40696.1"/>
    <property type="molecule type" value="Genomic_DNA"/>
</dbReference>
<dbReference type="RefSeq" id="WP_312031544.1">
    <property type="nucleotide sequence ID" value="NZ_CP051151.1"/>
</dbReference>
<name>A0A7L6N344_9MOLU</name>
<dbReference type="AlphaFoldDB" id="A0A7L6N344"/>
<sequence>MNIKTNFYKLLYKIIFNIKYKIHIEWNDFNKNRKDSYYLLANHPSLNDGILQSLYLKKQPTMVVDHLELSNPKWKHLLTNVVKSIEVHRELFNIKSIHEIKDQIDKNKAILIFPEKSASYFGENHLLPLSTAKLIKKYPLDIAMVKSQGSYLANPRWGEKIPFRANIDLDYQMILTKERIKILSIEEIHDILVDHLAYNDFQWNKEQKYLYRNKHRALGLEKYIYFCPKCSKHQTIYTKGESIYCEHCGKLGHFNAYLLLSGFEFDDLMTWDKLQKQALPQILSNSIFTRGSMNLLNMDDDSIKELNYMDMEINPKSKAVFVQNRDDEIMFEIKKIKRLSLLRKDELVFEYKGIIYAFKIEDPILMKDSLEYIKKQD</sequence>
<keyword evidence="2" id="KW-1185">Reference proteome</keyword>
<gene>
    <name evidence="1" type="ORF">HF295_07480</name>
</gene>
<organism evidence="1 2">
    <name type="scientific">Hujiaoplasma nucleasis</name>
    <dbReference type="NCBI Taxonomy" id="2725268"/>
    <lineage>
        <taxon>Bacteria</taxon>
        <taxon>Bacillati</taxon>
        <taxon>Mycoplasmatota</taxon>
        <taxon>Mollicutes</taxon>
        <taxon>Candidatus Izemoplasmatales</taxon>
        <taxon>Hujiaoplasmataceae</taxon>
        <taxon>Hujiaoplasma</taxon>
    </lineage>
</organism>
<evidence type="ECO:0000313" key="1">
    <source>
        <dbReference type="EMBL" id="QLY40696.1"/>
    </source>
</evidence>
<dbReference type="Proteomes" id="UP000512167">
    <property type="component" value="Chromosome"/>
</dbReference>
<dbReference type="KEGG" id="tbk:HF295_07480"/>
<evidence type="ECO:0008006" key="3">
    <source>
        <dbReference type="Google" id="ProtNLM"/>
    </source>
</evidence>
<accession>A0A7L6N344</accession>
<dbReference type="SUPFAM" id="SSF69593">
    <property type="entry name" value="Glycerol-3-phosphate (1)-acyltransferase"/>
    <property type="match status" value="1"/>
</dbReference>